<feature type="signal peptide" evidence="1">
    <location>
        <begin position="1"/>
        <end position="24"/>
    </location>
</feature>
<accession>A0A8C4M420</accession>
<sequence>MRLVLLLPVLLVALWMVCEGPSWAQAVPEPAGILDVLPDTVKKIAHTLGNKDQGLAIFSHFAGSQLLFPAFSSAPGKLSGRRHKRPTGTEELDERFWSECALCL</sequence>
<keyword evidence="1" id="KW-0732">Signal</keyword>
<dbReference type="AlphaFoldDB" id="A0A8C4M420"/>
<name>A0A8C4M420_EQUAS</name>
<reference evidence="2" key="1">
    <citation type="submission" date="2023-03" db="UniProtKB">
        <authorList>
            <consortium name="Ensembl"/>
        </authorList>
    </citation>
    <scope>IDENTIFICATION</scope>
</reference>
<evidence type="ECO:0000313" key="2">
    <source>
        <dbReference type="Ensembl" id="ENSEASP00005019904.1"/>
    </source>
</evidence>
<dbReference type="Ensembl" id="ENSEAST00005021613.1">
    <property type="protein sequence ID" value="ENSEASP00005019904.1"/>
    <property type="gene ID" value="ENSEASG00005013729.1"/>
</dbReference>
<protein>
    <submittedName>
        <fullName evidence="2">Uncharacterized protein</fullName>
    </submittedName>
</protein>
<proteinExistence type="predicted"/>
<evidence type="ECO:0000256" key="1">
    <source>
        <dbReference type="SAM" id="SignalP"/>
    </source>
</evidence>
<organism evidence="2">
    <name type="scientific">Equus asinus asinus</name>
    <dbReference type="NCBI Taxonomy" id="83772"/>
    <lineage>
        <taxon>Eukaryota</taxon>
        <taxon>Metazoa</taxon>
        <taxon>Chordata</taxon>
        <taxon>Craniata</taxon>
        <taxon>Vertebrata</taxon>
        <taxon>Euteleostomi</taxon>
        <taxon>Mammalia</taxon>
        <taxon>Eutheria</taxon>
        <taxon>Laurasiatheria</taxon>
        <taxon>Perissodactyla</taxon>
        <taxon>Equidae</taxon>
        <taxon>Equus</taxon>
    </lineage>
</organism>
<feature type="chain" id="PRO_5034892480" evidence="1">
    <location>
        <begin position="25"/>
        <end position="104"/>
    </location>
</feature>